<dbReference type="GO" id="GO:0009306">
    <property type="term" value="P:protein secretion"/>
    <property type="evidence" value="ECO:0007669"/>
    <property type="project" value="InterPro"/>
</dbReference>
<dbReference type="InterPro" id="IPR007055">
    <property type="entry name" value="BON_dom"/>
</dbReference>
<evidence type="ECO:0000259" key="3">
    <source>
        <dbReference type="Pfam" id="PF04972"/>
    </source>
</evidence>
<evidence type="ECO:0000256" key="1">
    <source>
        <dbReference type="RuleBase" id="RU004003"/>
    </source>
</evidence>
<dbReference type="Pfam" id="PF04972">
    <property type="entry name" value="BON"/>
    <property type="match status" value="1"/>
</dbReference>
<dbReference type="InterPro" id="IPR032789">
    <property type="entry name" value="T2SS-T3SS_pil_N"/>
</dbReference>
<name>A0A7W7ZAG1_9BACT</name>
<comment type="similarity">
    <text evidence="1">Belongs to the bacterial secretin family.</text>
</comment>
<feature type="domain" description="BON" evidence="3">
    <location>
        <begin position="137"/>
        <end position="195"/>
    </location>
</feature>
<evidence type="ECO:0000313" key="6">
    <source>
        <dbReference type="Proteomes" id="UP000540989"/>
    </source>
</evidence>
<dbReference type="Pfam" id="PF00263">
    <property type="entry name" value="Secretin"/>
    <property type="match status" value="1"/>
</dbReference>
<dbReference type="GO" id="GO:0015627">
    <property type="term" value="C:type II protein secretion system complex"/>
    <property type="evidence" value="ECO:0007669"/>
    <property type="project" value="TreeGrafter"/>
</dbReference>
<proteinExistence type="inferred from homology"/>
<sequence>MNIHPLSPRFYQQILKSLAIILAMVIAFCSAAGQSRAQTPARPTELASATTPSSVAAFSERSTSGDAFHVIVGHTMFLDTAERVKRVYVANPTVVDSYTASPHQIVVTAKAPGIGSVILWDESGNTRAYLFSSDVDVEDLEASIKRALPLEDVHVHSREAHVVLTGTVSTDAKAEAAVKLASMYAKDVSNSIVVNRALVKQVTLKVRVVEVDRSKANQFAFNFFSQGGSLISNTTTQQFQTSPTYTPPTTSAPGTLTVANALNFLLFSSKLNVGASLQDLESKQVLQILAEPSITTLSGEKANFLAGGEFPFPVVQGSSTGATTITIQFRSYGVKLEFTPVVNADGTIELKVAPEVSALDYTNAVTISGYTIPAISTRRADTQVTLNSGQSFAISGLLDRRTTDLYSLTPGIGNVPILGQLFRSKSVTHSVGELIVIVTPEIVNPLKGADPLPPEPKPVIPFLAPDKFDQTLPKSADVPAGSR</sequence>
<dbReference type="InterPro" id="IPR004846">
    <property type="entry name" value="T2SS/T3SS_dom"/>
</dbReference>
<dbReference type="Pfam" id="PF13629">
    <property type="entry name" value="T2SS-T3SS_pil_N"/>
    <property type="match status" value="1"/>
</dbReference>
<dbReference type="AlphaFoldDB" id="A0A7W7ZAG1"/>
<evidence type="ECO:0000259" key="2">
    <source>
        <dbReference type="Pfam" id="PF00263"/>
    </source>
</evidence>
<dbReference type="RefSeq" id="WP_184213953.1">
    <property type="nucleotide sequence ID" value="NZ_JACHIP010000001.1"/>
</dbReference>
<dbReference type="PANTHER" id="PTHR30332">
    <property type="entry name" value="PROBABLE GENERAL SECRETION PATHWAY PROTEIN D"/>
    <property type="match status" value="1"/>
</dbReference>
<dbReference type="EMBL" id="JACHIP010000001">
    <property type="protein sequence ID" value="MBB5056290.1"/>
    <property type="molecule type" value="Genomic_DNA"/>
</dbReference>
<dbReference type="PRINTS" id="PR00811">
    <property type="entry name" value="BCTERIALGSPD"/>
</dbReference>
<evidence type="ECO:0000259" key="4">
    <source>
        <dbReference type="Pfam" id="PF13629"/>
    </source>
</evidence>
<comment type="caution">
    <text evidence="5">The sequence shown here is derived from an EMBL/GenBank/DDBJ whole genome shotgun (WGS) entry which is preliminary data.</text>
</comment>
<evidence type="ECO:0000313" key="5">
    <source>
        <dbReference type="EMBL" id="MBB5056290.1"/>
    </source>
</evidence>
<dbReference type="InterPro" id="IPR001775">
    <property type="entry name" value="GspD/PilQ"/>
</dbReference>
<accession>A0A7W7ZAG1</accession>
<dbReference type="Proteomes" id="UP000540989">
    <property type="component" value="Unassembled WGS sequence"/>
</dbReference>
<dbReference type="PANTHER" id="PTHR30332:SF17">
    <property type="entry name" value="TYPE IV PILIATION SYSTEM PROTEIN DR_0774-RELATED"/>
    <property type="match status" value="1"/>
</dbReference>
<keyword evidence="6" id="KW-1185">Reference proteome</keyword>
<feature type="domain" description="Type II/III secretion system secretin-like" evidence="2">
    <location>
        <begin position="280"/>
        <end position="443"/>
    </location>
</feature>
<gene>
    <name evidence="5" type="ORF">HDF16_000959</name>
</gene>
<feature type="domain" description="Pilus formation protein N-terminal" evidence="4">
    <location>
        <begin position="67"/>
        <end position="130"/>
    </location>
</feature>
<organism evidence="5 6">
    <name type="scientific">Granulicella aggregans</name>
    <dbReference type="NCBI Taxonomy" id="474949"/>
    <lineage>
        <taxon>Bacteria</taxon>
        <taxon>Pseudomonadati</taxon>
        <taxon>Acidobacteriota</taxon>
        <taxon>Terriglobia</taxon>
        <taxon>Terriglobales</taxon>
        <taxon>Acidobacteriaceae</taxon>
        <taxon>Granulicella</taxon>
    </lineage>
</organism>
<protein>
    <submittedName>
        <fullName evidence="5">Pilus assembly protein CpaC</fullName>
    </submittedName>
</protein>
<reference evidence="5 6" key="1">
    <citation type="submission" date="2020-08" db="EMBL/GenBank/DDBJ databases">
        <title>Genomic Encyclopedia of Type Strains, Phase IV (KMG-V): Genome sequencing to study the core and pangenomes of soil and plant-associated prokaryotes.</title>
        <authorList>
            <person name="Whitman W."/>
        </authorList>
    </citation>
    <scope>NUCLEOTIDE SEQUENCE [LARGE SCALE GENOMIC DNA]</scope>
    <source>
        <strain evidence="5 6">M8UP14</strain>
    </source>
</reference>
<dbReference type="InterPro" id="IPR050810">
    <property type="entry name" value="Bact_Secretion_Sys_Channel"/>
</dbReference>